<gene>
    <name evidence="1" type="ORF">ACFOMF_08250</name>
</gene>
<evidence type="ECO:0000313" key="1">
    <source>
        <dbReference type="EMBL" id="MFC3607763.1"/>
    </source>
</evidence>
<name>A0ABV7T8J1_9GAMM</name>
<dbReference type="Proteomes" id="UP001595630">
    <property type="component" value="Unassembled WGS sequence"/>
</dbReference>
<dbReference type="RefSeq" id="WP_386363497.1">
    <property type="nucleotide sequence ID" value="NZ_JBHRXZ010000017.1"/>
</dbReference>
<reference evidence="2" key="1">
    <citation type="journal article" date="2019" name="Int. J. Syst. Evol. Microbiol.">
        <title>The Global Catalogue of Microorganisms (GCM) 10K type strain sequencing project: providing services to taxonomists for standard genome sequencing and annotation.</title>
        <authorList>
            <consortium name="The Broad Institute Genomics Platform"/>
            <consortium name="The Broad Institute Genome Sequencing Center for Infectious Disease"/>
            <person name="Wu L."/>
            <person name="Ma J."/>
        </authorList>
    </citation>
    <scope>NUCLEOTIDE SEQUENCE [LARGE SCALE GENOMIC DNA]</scope>
    <source>
        <strain evidence="2">KCTC 42447</strain>
    </source>
</reference>
<protein>
    <submittedName>
        <fullName evidence="1">Uncharacterized protein</fullName>
    </submittedName>
</protein>
<keyword evidence="2" id="KW-1185">Reference proteome</keyword>
<proteinExistence type="predicted"/>
<evidence type="ECO:0000313" key="2">
    <source>
        <dbReference type="Proteomes" id="UP001595630"/>
    </source>
</evidence>
<sequence length="93" mass="10419">MSDDHKFEINYIFNNDPMNDVIDAADEHLEQHVAAHHLIQRHQADLGGGSAPSLDAKPEEILHYATDHGITDIRVSRIHAHPKGDTPGHYKQP</sequence>
<comment type="caution">
    <text evidence="1">The sequence shown here is derived from an EMBL/GenBank/DDBJ whole genome shotgun (WGS) entry which is preliminary data.</text>
</comment>
<dbReference type="EMBL" id="JBHRXZ010000017">
    <property type="protein sequence ID" value="MFC3607763.1"/>
    <property type="molecule type" value="Genomic_DNA"/>
</dbReference>
<organism evidence="1 2">
    <name type="scientific">Stutzerimonas tarimensis</name>
    <dbReference type="NCBI Taxonomy" id="1507735"/>
    <lineage>
        <taxon>Bacteria</taxon>
        <taxon>Pseudomonadati</taxon>
        <taxon>Pseudomonadota</taxon>
        <taxon>Gammaproteobacteria</taxon>
        <taxon>Pseudomonadales</taxon>
        <taxon>Pseudomonadaceae</taxon>
        <taxon>Stutzerimonas</taxon>
    </lineage>
</organism>
<accession>A0ABV7T8J1</accession>